<name>A0ABV5FTG1_9MICC</name>
<accession>A0ABV5FTG1</accession>
<protein>
    <submittedName>
        <fullName evidence="2">Uncharacterized protein</fullName>
    </submittedName>
</protein>
<proteinExistence type="predicted"/>
<dbReference type="Proteomes" id="UP001589575">
    <property type="component" value="Unassembled WGS sequence"/>
</dbReference>
<sequence>MPVAPSTRAGPGHRGPSPPPTRCAGIARPGPSGCTQFHGPWFQTYVPPSAVRYVFPNDPTGG</sequence>
<evidence type="ECO:0000313" key="3">
    <source>
        <dbReference type="Proteomes" id="UP001589575"/>
    </source>
</evidence>
<feature type="region of interest" description="Disordered" evidence="1">
    <location>
        <begin position="1"/>
        <end position="30"/>
    </location>
</feature>
<organism evidence="2 3">
    <name type="scientific">Citricoccus parietis</name>
    <dbReference type="NCBI Taxonomy" id="592307"/>
    <lineage>
        <taxon>Bacteria</taxon>
        <taxon>Bacillati</taxon>
        <taxon>Actinomycetota</taxon>
        <taxon>Actinomycetes</taxon>
        <taxon>Micrococcales</taxon>
        <taxon>Micrococcaceae</taxon>
        <taxon>Citricoccus</taxon>
    </lineage>
</organism>
<comment type="caution">
    <text evidence="2">The sequence shown here is derived from an EMBL/GenBank/DDBJ whole genome shotgun (WGS) entry which is preliminary data.</text>
</comment>
<reference evidence="2 3" key="1">
    <citation type="submission" date="2024-09" db="EMBL/GenBank/DDBJ databases">
        <authorList>
            <person name="Sun Q."/>
            <person name="Mori K."/>
        </authorList>
    </citation>
    <scope>NUCLEOTIDE SEQUENCE [LARGE SCALE GENOMIC DNA]</scope>
    <source>
        <strain evidence="2 3">CCM 7609</strain>
    </source>
</reference>
<evidence type="ECO:0000256" key="1">
    <source>
        <dbReference type="SAM" id="MobiDB-lite"/>
    </source>
</evidence>
<gene>
    <name evidence="2" type="ORF">ACFFX0_01685</name>
</gene>
<evidence type="ECO:0000313" key="2">
    <source>
        <dbReference type="EMBL" id="MFB9069974.1"/>
    </source>
</evidence>
<dbReference type="EMBL" id="JBHMFI010000001">
    <property type="protein sequence ID" value="MFB9069974.1"/>
    <property type="molecule type" value="Genomic_DNA"/>
</dbReference>
<keyword evidence="3" id="KW-1185">Reference proteome</keyword>